<comment type="caution">
    <text evidence="1">The sequence shown here is derived from an EMBL/GenBank/DDBJ whole genome shotgun (WGS) entry which is preliminary data.</text>
</comment>
<proteinExistence type="predicted"/>
<gene>
    <name evidence="1" type="ORF">GLP40_23415</name>
</gene>
<keyword evidence="1" id="KW-0808">Transferase</keyword>
<reference evidence="1 2" key="1">
    <citation type="submission" date="2019-11" db="EMBL/GenBank/DDBJ databases">
        <title>Nocardia sp. nov. CT2-14 isolated from soil.</title>
        <authorList>
            <person name="Kanchanasin P."/>
            <person name="Tanasupawat S."/>
            <person name="Yuki M."/>
            <person name="Kudo T."/>
        </authorList>
    </citation>
    <scope>NUCLEOTIDE SEQUENCE [LARGE SCALE GENOMIC DNA]</scope>
    <source>
        <strain evidence="1 2">CT2-14</strain>
    </source>
</reference>
<protein>
    <submittedName>
        <fullName evidence="1">Glycosyltransferase</fullName>
    </submittedName>
</protein>
<dbReference type="SUPFAM" id="SSF53756">
    <property type="entry name" value="UDP-Glycosyltransferase/glycogen phosphorylase"/>
    <property type="match status" value="1"/>
</dbReference>
<sequence>MNVLVWHVHGSWTTSFVQGPHTYLLPADDDLGEWARGRDGRPWPENAVDIAPADLADTPVDIVVLQRPRELDLVREWLGRTAGLDLPAVYVEHGTPDGLAATTRHPLADHADIPLVHVTQFNRLMWDCGRCPTTVIPQGVVDPGYRYTGELPRTATVVNDPVRCWRALGADLLAPLSYSTVIDVYGRGTENLSRSLGLSPDRVQGMGFHDQNTLHSELARRRVYLHTPRWTSLGFSVIEAMFLGMPIVAVGATAAAEAIPSSIGVVSSDPDLLAVAIRRFLSDPDFAELTGWSARHWAQATFGIRTFQRRWNQLLFDCVTGHFTASSAGTKIG</sequence>
<accession>A0A6I3L1L3</accession>
<name>A0A6I3L1L3_9NOCA</name>
<dbReference type="EMBL" id="WMBB01000011">
    <property type="protein sequence ID" value="MTE15707.1"/>
    <property type="molecule type" value="Genomic_DNA"/>
</dbReference>
<keyword evidence="2" id="KW-1185">Reference proteome</keyword>
<organism evidence="1 2">
    <name type="scientific">Nocardia aurantiaca</name>
    <dbReference type="NCBI Taxonomy" id="2675850"/>
    <lineage>
        <taxon>Bacteria</taxon>
        <taxon>Bacillati</taxon>
        <taxon>Actinomycetota</taxon>
        <taxon>Actinomycetes</taxon>
        <taxon>Mycobacteriales</taxon>
        <taxon>Nocardiaceae</taxon>
        <taxon>Nocardia</taxon>
    </lineage>
</organism>
<dbReference type="Pfam" id="PF13692">
    <property type="entry name" value="Glyco_trans_1_4"/>
    <property type="match status" value="1"/>
</dbReference>
<evidence type="ECO:0000313" key="1">
    <source>
        <dbReference type="EMBL" id="MTE15707.1"/>
    </source>
</evidence>
<dbReference type="Proteomes" id="UP000432464">
    <property type="component" value="Unassembled WGS sequence"/>
</dbReference>
<dbReference type="Gene3D" id="3.40.50.2000">
    <property type="entry name" value="Glycogen Phosphorylase B"/>
    <property type="match status" value="1"/>
</dbReference>
<evidence type="ECO:0000313" key="2">
    <source>
        <dbReference type="Proteomes" id="UP000432464"/>
    </source>
</evidence>
<dbReference type="GO" id="GO:0016740">
    <property type="term" value="F:transferase activity"/>
    <property type="evidence" value="ECO:0007669"/>
    <property type="project" value="UniProtKB-KW"/>
</dbReference>
<dbReference type="AlphaFoldDB" id="A0A6I3L1L3"/>